<dbReference type="Proteomes" id="UP000007431">
    <property type="component" value="Unassembled WGS sequence"/>
</dbReference>
<dbReference type="OrthoDB" id="10272842at2759"/>
<gene>
    <name evidence="2" type="ORF">SCHCODRAFT_86217</name>
</gene>
<dbReference type="HOGENOM" id="CLU_2997746_0_0_1"/>
<keyword evidence="3" id="KW-1185">Reference proteome</keyword>
<keyword evidence="1" id="KW-0472">Membrane</keyword>
<sequence length="57" mass="6524">MPPPAFVHDPAITTILYLHSLSFICLSLSPSRIYASHIITQYWGQPRLIIPHSLVFY</sequence>
<accession>D8QKI6</accession>
<evidence type="ECO:0000313" key="3">
    <source>
        <dbReference type="Proteomes" id="UP000007431"/>
    </source>
</evidence>
<organism evidence="3">
    <name type="scientific">Schizophyllum commune (strain H4-8 / FGSC 9210)</name>
    <name type="common">Split gill fungus</name>
    <dbReference type="NCBI Taxonomy" id="578458"/>
    <lineage>
        <taxon>Eukaryota</taxon>
        <taxon>Fungi</taxon>
        <taxon>Dikarya</taxon>
        <taxon>Basidiomycota</taxon>
        <taxon>Agaricomycotina</taxon>
        <taxon>Agaricomycetes</taxon>
        <taxon>Agaricomycetidae</taxon>
        <taxon>Agaricales</taxon>
        <taxon>Schizophyllaceae</taxon>
        <taxon>Schizophyllum</taxon>
    </lineage>
</organism>
<evidence type="ECO:0000313" key="2">
    <source>
        <dbReference type="EMBL" id="EFI91724.1"/>
    </source>
</evidence>
<keyword evidence="1" id="KW-0812">Transmembrane</keyword>
<protein>
    <submittedName>
        <fullName evidence="2">Expressed protein</fullName>
    </submittedName>
</protein>
<dbReference type="AlphaFoldDB" id="D8QKI6"/>
<dbReference type="EMBL" id="GL377316">
    <property type="protein sequence ID" value="EFI91724.1"/>
    <property type="molecule type" value="Genomic_DNA"/>
</dbReference>
<reference evidence="2 3" key="1">
    <citation type="journal article" date="2010" name="Nat. Biotechnol.">
        <title>Genome sequence of the model mushroom Schizophyllum commune.</title>
        <authorList>
            <person name="Ohm R.A."/>
            <person name="de Jong J.F."/>
            <person name="Lugones L.G."/>
            <person name="Aerts A."/>
            <person name="Kothe E."/>
            <person name="Stajich J.E."/>
            <person name="de Vries R.P."/>
            <person name="Record E."/>
            <person name="Levasseur A."/>
            <person name="Baker S.E."/>
            <person name="Bartholomew K.A."/>
            <person name="Coutinho P.M."/>
            <person name="Erdmann S."/>
            <person name="Fowler T.J."/>
            <person name="Gathman A.C."/>
            <person name="Lombard V."/>
            <person name="Henrissat B."/>
            <person name="Knabe N."/>
            <person name="Kuees U."/>
            <person name="Lilly W.W."/>
            <person name="Lindquist E."/>
            <person name="Lucas S."/>
            <person name="Magnuson J.K."/>
            <person name="Piumi F."/>
            <person name="Raudaskoski M."/>
            <person name="Salamov A."/>
            <person name="Schmutz J."/>
            <person name="Schwarze F.W.M.R."/>
            <person name="vanKuyk P.A."/>
            <person name="Horton J.S."/>
            <person name="Grigoriev I.V."/>
            <person name="Woesten H.A.B."/>
        </authorList>
    </citation>
    <scope>NUCLEOTIDE SEQUENCE [LARGE SCALE GENOMIC DNA]</scope>
    <source>
        <strain evidence="3">H4-8 / FGSC 9210</strain>
    </source>
</reference>
<name>D8QKI6_SCHCM</name>
<proteinExistence type="predicted"/>
<keyword evidence="1" id="KW-1133">Transmembrane helix</keyword>
<feature type="transmembrane region" description="Helical" evidence="1">
    <location>
        <begin position="12"/>
        <end position="29"/>
    </location>
</feature>
<dbReference type="InParanoid" id="D8QKI6"/>
<dbReference type="VEuPathDB" id="FungiDB:SCHCODRAFT_02673746"/>
<evidence type="ECO:0000256" key="1">
    <source>
        <dbReference type="SAM" id="Phobius"/>
    </source>
</evidence>